<protein>
    <submittedName>
        <fullName evidence="2">Uncharacterized protein</fullName>
    </submittedName>
</protein>
<feature type="signal peptide" evidence="1">
    <location>
        <begin position="1"/>
        <end position="20"/>
    </location>
</feature>
<dbReference type="STRING" id="1513793.SAMN06296036_1377"/>
<dbReference type="Gene3D" id="2.130.10.10">
    <property type="entry name" value="YVTN repeat-like/Quinoprotein amine dehydrogenase"/>
    <property type="match status" value="1"/>
</dbReference>
<gene>
    <name evidence="2" type="ORF">SAMN06296036_1377</name>
</gene>
<dbReference type="PANTHER" id="PTHR47197:SF3">
    <property type="entry name" value="DIHYDRO-HEME D1 DEHYDROGENASE"/>
    <property type="match status" value="1"/>
</dbReference>
<feature type="chain" id="PRO_5012373537" evidence="1">
    <location>
        <begin position="21"/>
        <end position="862"/>
    </location>
</feature>
<name>A0A1Y6CW71_9BACT</name>
<reference evidence="3" key="1">
    <citation type="submission" date="2017-04" db="EMBL/GenBank/DDBJ databases">
        <authorList>
            <person name="Varghese N."/>
            <person name="Submissions S."/>
        </authorList>
    </citation>
    <scope>NUCLEOTIDE SEQUENCE [LARGE SCALE GENOMIC DNA]</scope>
    <source>
        <strain evidence="3">RKEM611</strain>
    </source>
</reference>
<sequence length="862" mass="97514">MIAKILSIALFMGLMEQASATACRGKWTYEEWNSCRHEGNGIEFEEVIENGVVLKPVSRTYQRTYTSDRRLKTLVNSGNFNVRIRKAVDRCKSAFEKFTPEIVKKPNLSKQSWKVLTNTITISDYESLGASKVPGFSLASFYCKFKVEFFEEWYVAEDNPKKVSPAVYFNKPNPLCGRTKKETSLGFDSQTLEFENGQKVDYRSKFVCSTGDHLKDETPKELANKLEFLLSQLRRSKVGVTEVEKSLMADDISNYINTRESDIDQSLLDILFNYDLYSIDFEDSLENKSMISLSMKNNVGNMLLYNIMSDDILIDHNLPITVGVQDHVSKYGLNSKADTMYFLDEFNTSIAKMNLSNKTVERLIKLDSKGGYNAKGVFVSDDETRLVTHLVHSQNNNNFEEIALWDLESKTKIDSIFYFKGTLDEVSRQEHKTAFDRSTGQLFIGKDKKISVYDINMNAEISSIDLLQPVLNIYVARDGSKIGVVERSGDESTVEIIDTQMFAQVDTWTEKGVPVLVFGGPLSANEMGMEEDTAGDDGEASNSDLIIVGSSSLAQPYLPRGKIRVRDLSEQVFLDDVDINPGFGFITALDITEDGRYLLVGSYDRKDTSSPYVQHLRVLDLTGSDELDPGVVKDFVDSKLATNFFFMNRLDTMSQQAVEMARIAKKNASDEIPSQDGLISLKSLRVGIRTNQNMTVEMEGYLSKYGVEIEQTCRWARLPYIYQFADGVVYVTRDRKRFNVFDYDRVIASKCVVKNLPLATGGMLFNRDIKPVSLSNTVNPASGKKFAMPEYGIKVNQGIRDLIKESGEPVILKCRWASLPFVYRFNDSYMFVTSDKSKVNVFHKDTVDVRGCLGNNEFRFTK</sequence>
<dbReference type="Proteomes" id="UP000192907">
    <property type="component" value="Unassembled WGS sequence"/>
</dbReference>
<dbReference type="EMBL" id="FWZT01000037">
    <property type="protein sequence ID" value="SMF81496.1"/>
    <property type="molecule type" value="Genomic_DNA"/>
</dbReference>
<accession>A0A1Y6CW71</accession>
<evidence type="ECO:0000256" key="1">
    <source>
        <dbReference type="SAM" id="SignalP"/>
    </source>
</evidence>
<dbReference type="RefSeq" id="WP_132319553.1">
    <property type="nucleotide sequence ID" value="NZ_FWZT01000037.1"/>
</dbReference>
<dbReference type="InterPro" id="IPR051200">
    <property type="entry name" value="Host-pathogen_enzymatic-act"/>
</dbReference>
<organism evidence="2 3">
    <name type="scientific">Pseudobacteriovorax antillogorgiicola</name>
    <dbReference type="NCBI Taxonomy" id="1513793"/>
    <lineage>
        <taxon>Bacteria</taxon>
        <taxon>Pseudomonadati</taxon>
        <taxon>Bdellovibrionota</taxon>
        <taxon>Oligoflexia</taxon>
        <taxon>Oligoflexales</taxon>
        <taxon>Pseudobacteriovoracaceae</taxon>
        <taxon>Pseudobacteriovorax</taxon>
    </lineage>
</organism>
<dbReference type="SUPFAM" id="SSF82171">
    <property type="entry name" value="DPP6 N-terminal domain-like"/>
    <property type="match status" value="1"/>
</dbReference>
<proteinExistence type="predicted"/>
<dbReference type="InterPro" id="IPR015943">
    <property type="entry name" value="WD40/YVTN_repeat-like_dom_sf"/>
</dbReference>
<evidence type="ECO:0000313" key="2">
    <source>
        <dbReference type="EMBL" id="SMF81496.1"/>
    </source>
</evidence>
<evidence type="ECO:0000313" key="3">
    <source>
        <dbReference type="Proteomes" id="UP000192907"/>
    </source>
</evidence>
<keyword evidence="1" id="KW-0732">Signal</keyword>
<keyword evidence="3" id="KW-1185">Reference proteome</keyword>
<dbReference type="PANTHER" id="PTHR47197">
    <property type="entry name" value="PROTEIN NIRF"/>
    <property type="match status" value="1"/>
</dbReference>
<dbReference type="AlphaFoldDB" id="A0A1Y6CW71"/>